<keyword evidence="4" id="KW-0256">Endoplasmic reticulum</keyword>
<evidence type="ECO:0000256" key="4">
    <source>
        <dbReference type="ARBA" id="ARBA00022824"/>
    </source>
</evidence>
<evidence type="ECO:0000256" key="3">
    <source>
        <dbReference type="ARBA" id="ARBA00022692"/>
    </source>
</evidence>
<evidence type="ECO:0000259" key="12">
    <source>
        <dbReference type="Pfam" id="PF03908"/>
    </source>
</evidence>
<organism evidence="13">
    <name type="scientific">Homalodisca liturata</name>
    <dbReference type="NCBI Taxonomy" id="320908"/>
    <lineage>
        <taxon>Eukaryota</taxon>
        <taxon>Metazoa</taxon>
        <taxon>Ecdysozoa</taxon>
        <taxon>Arthropoda</taxon>
        <taxon>Hexapoda</taxon>
        <taxon>Insecta</taxon>
        <taxon>Pterygota</taxon>
        <taxon>Neoptera</taxon>
        <taxon>Paraneoptera</taxon>
        <taxon>Hemiptera</taxon>
        <taxon>Auchenorrhyncha</taxon>
        <taxon>Membracoidea</taxon>
        <taxon>Cicadellidae</taxon>
        <taxon>Cicadellinae</taxon>
        <taxon>Proconiini</taxon>
        <taxon>Homalodisca</taxon>
    </lineage>
</organism>
<evidence type="ECO:0000256" key="10">
    <source>
        <dbReference type="SAM" id="Coils"/>
    </source>
</evidence>
<protein>
    <recommendedName>
        <fullName evidence="12">Sec20 C-terminal domain-containing protein</fullName>
    </recommendedName>
</protein>
<feature type="coiled-coil region" evidence="10">
    <location>
        <begin position="72"/>
        <end position="99"/>
    </location>
</feature>
<proteinExistence type="inferred from homology"/>
<name>A0A1B6JI59_9HEMI</name>
<dbReference type="PANTHER" id="PTHR12825:SF0">
    <property type="entry name" value="VESICLE TRANSPORT PROTEIN SEC20"/>
    <property type="match status" value="1"/>
</dbReference>
<evidence type="ECO:0000256" key="5">
    <source>
        <dbReference type="ARBA" id="ARBA00022892"/>
    </source>
</evidence>
<dbReference type="InterPro" id="IPR005606">
    <property type="entry name" value="Sec20"/>
</dbReference>
<keyword evidence="7 10" id="KW-0175">Coiled coil</keyword>
<dbReference type="GO" id="GO:0006890">
    <property type="term" value="P:retrograde vesicle-mediated transport, Golgi to endoplasmic reticulum"/>
    <property type="evidence" value="ECO:0007669"/>
    <property type="project" value="InterPro"/>
</dbReference>
<sequence length="230" mass="26029">MTMDNYKYLLDSVRQDIVNENLSIKALIQDIHQCPGPMEELNELNSDGRAKLATLRNHIETLETLAKECINFDERKDLLEEVKNNREQLTSTLGAFRKANVACMLAIEKANKKQLFSEADEESVLRHRLKKDKASLVKMSSNVTEQLLAISRQLADTTQQSSSTLDTLVNSSGNVTSTQQELRDTGSVIAQSGQLLAKYGRREFTDKVVLLFAFAFFLACVLYIVYKRLF</sequence>
<keyword evidence="3 11" id="KW-0812">Transmembrane</keyword>
<accession>A0A1B6JI59</accession>
<feature type="domain" description="Sec20 C-terminal" evidence="12">
    <location>
        <begin position="140"/>
        <end position="229"/>
    </location>
</feature>
<gene>
    <name evidence="13" type="ORF">g.10421</name>
</gene>
<dbReference type="GO" id="GO:0005484">
    <property type="term" value="F:SNAP receptor activity"/>
    <property type="evidence" value="ECO:0007669"/>
    <property type="project" value="InterPro"/>
</dbReference>
<keyword evidence="5" id="KW-0931">ER-Golgi transport</keyword>
<reference evidence="13" key="1">
    <citation type="submission" date="2015-11" db="EMBL/GenBank/DDBJ databases">
        <title>De novo transcriptome assembly of four potential Pierce s Disease insect vectors from Arizona vineyards.</title>
        <authorList>
            <person name="Tassone E.E."/>
        </authorList>
    </citation>
    <scope>NUCLEOTIDE SEQUENCE</scope>
</reference>
<dbReference type="AlphaFoldDB" id="A0A1B6JI59"/>
<evidence type="ECO:0000256" key="8">
    <source>
        <dbReference type="ARBA" id="ARBA00023136"/>
    </source>
</evidence>
<evidence type="ECO:0000256" key="11">
    <source>
        <dbReference type="SAM" id="Phobius"/>
    </source>
</evidence>
<keyword evidence="6 11" id="KW-1133">Transmembrane helix</keyword>
<evidence type="ECO:0000313" key="13">
    <source>
        <dbReference type="EMBL" id="JAS98986.1"/>
    </source>
</evidence>
<evidence type="ECO:0000256" key="6">
    <source>
        <dbReference type="ARBA" id="ARBA00022989"/>
    </source>
</evidence>
<keyword evidence="8 11" id="KW-0472">Membrane</keyword>
<dbReference type="PANTHER" id="PTHR12825">
    <property type="entry name" value="BNIP1-RELATED"/>
    <property type="match status" value="1"/>
</dbReference>
<evidence type="ECO:0000256" key="1">
    <source>
        <dbReference type="ARBA" id="ARBA00004163"/>
    </source>
</evidence>
<dbReference type="GO" id="GO:0031201">
    <property type="term" value="C:SNARE complex"/>
    <property type="evidence" value="ECO:0007669"/>
    <property type="project" value="TreeGrafter"/>
</dbReference>
<dbReference type="InterPro" id="IPR056173">
    <property type="entry name" value="Sec20_C"/>
</dbReference>
<feature type="transmembrane region" description="Helical" evidence="11">
    <location>
        <begin position="208"/>
        <end position="226"/>
    </location>
</feature>
<evidence type="ECO:0000256" key="7">
    <source>
        <dbReference type="ARBA" id="ARBA00023054"/>
    </source>
</evidence>
<evidence type="ECO:0000256" key="9">
    <source>
        <dbReference type="ARBA" id="ARBA00037934"/>
    </source>
</evidence>
<dbReference type="Pfam" id="PF03908">
    <property type="entry name" value="Sec20"/>
    <property type="match status" value="1"/>
</dbReference>
<comment type="similarity">
    <text evidence="9">Belongs to the SEC20 family.</text>
</comment>
<comment type="subcellular location">
    <subcellularLocation>
        <location evidence="1">Endoplasmic reticulum membrane</location>
        <topology evidence="1">Single-pass type IV membrane protein</topology>
    </subcellularLocation>
</comment>
<dbReference type="GO" id="GO:0005789">
    <property type="term" value="C:endoplasmic reticulum membrane"/>
    <property type="evidence" value="ECO:0007669"/>
    <property type="project" value="UniProtKB-SubCell"/>
</dbReference>
<keyword evidence="2" id="KW-0813">Transport</keyword>
<dbReference type="EMBL" id="GECU01008720">
    <property type="protein sequence ID" value="JAS98986.1"/>
    <property type="molecule type" value="Transcribed_RNA"/>
</dbReference>
<evidence type="ECO:0000256" key="2">
    <source>
        <dbReference type="ARBA" id="ARBA00022448"/>
    </source>
</evidence>